<evidence type="ECO:0000313" key="2">
    <source>
        <dbReference type="Proteomes" id="UP000618931"/>
    </source>
</evidence>
<dbReference type="Gene3D" id="2.30.320.10">
    <property type="entry name" value="YwqG-like"/>
    <property type="match status" value="1"/>
</dbReference>
<dbReference type="InterPro" id="IPR015315">
    <property type="entry name" value="DUF1963"/>
</dbReference>
<proteinExistence type="predicted"/>
<dbReference type="InterPro" id="IPR035948">
    <property type="entry name" value="YwqG-like_sf"/>
</dbReference>
<protein>
    <submittedName>
        <fullName evidence="1">DUF1963 domain-containing protein</fullName>
    </submittedName>
</protein>
<dbReference type="RefSeq" id="WP_196291282.1">
    <property type="nucleotide sequence ID" value="NZ_JADQDM010000001.1"/>
</dbReference>
<comment type="caution">
    <text evidence="1">The sequence shown here is derived from an EMBL/GenBank/DDBJ whole genome shotgun (WGS) entry which is preliminary data.</text>
</comment>
<dbReference type="PANTHER" id="PTHR36436:SF6">
    <property type="entry name" value="SLL5081 PROTEIN"/>
    <property type="match status" value="1"/>
</dbReference>
<dbReference type="EMBL" id="JADQDM010000001">
    <property type="protein sequence ID" value="MBF9219816.1"/>
    <property type="molecule type" value="Genomic_DNA"/>
</dbReference>
<dbReference type="Proteomes" id="UP000618931">
    <property type="component" value="Unassembled WGS sequence"/>
</dbReference>
<name>A0ABS0HZ44_9BACT</name>
<gene>
    <name evidence="1" type="ORF">I2H31_01760</name>
</gene>
<dbReference type="PANTHER" id="PTHR36436">
    <property type="entry name" value="SLL5081 PROTEIN"/>
    <property type="match status" value="1"/>
</dbReference>
<dbReference type="Pfam" id="PF09234">
    <property type="entry name" value="DUF1963"/>
    <property type="match status" value="1"/>
</dbReference>
<evidence type="ECO:0000313" key="1">
    <source>
        <dbReference type="EMBL" id="MBF9219816.1"/>
    </source>
</evidence>
<accession>A0ABS0HZ44</accession>
<keyword evidence="2" id="KW-1185">Reference proteome</keyword>
<dbReference type="SUPFAM" id="SSF103032">
    <property type="entry name" value="Hypothetical protein YwqG"/>
    <property type="match status" value="1"/>
</dbReference>
<reference evidence="1 2" key="1">
    <citation type="submission" date="2020-11" db="EMBL/GenBank/DDBJ databases">
        <authorList>
            <person name="Kim M.K."/>
        </authorList>
    </citation>
    <scope>NUCLEOTIDE SEQUENCE [LARGE SCALE GENOMIC DNA]</scope>
    <source>
        <strain evidence="1 2">BT662</strain>
    </source>
</reference>
<organism evidence="1 2">
    <name type="scientific">Hymenobacter ruricola</name>
    <dbReference type="NCBI Taxonomy" id="2791023"/>
    <lineage>
        <taxon>Bacteria</taxon>
        <taxon>Pseudomonadati</taxon>
        <taxon>Bacteroidota</taxon>
        <taxon>Cytophagia</taxon>
        <taxon>Cytophagales</taxon>
        <taxon>Hymenobacteraceae</taxon>
        <taxon>Hymenobacter</taxon>
    </lineage>
</organism>
<sequence length="297" mass="32639">MDQLTDLQAAVEAEGLGAFWPRLAPQCRPSIRVLPQAAPDAALPVGASRLGGVPDLPAAAEWPAWEGRPLSFLAQLNLAELAAFPAAAALPAAGWLSFFYDAQEQPWGFRPADRGRAAVLYHDATAMLAPRPLPAGLSMDAYTAFPVAPLTFAAEMTLPDPWEDDFNISEDEVTEDQRQAFWRLMHRHGDGTSRLFGTPDAIQGPIRQQCALVSRGISTGSPEALQQTREALSFSEAEVETWRQQAATDWEVLLQLDSHEAEANMMWEDMGRLYFCLPRAALARRDFSAGWTVLQCF</sequence>